<dbReference type="InterPro" id="IPR038255">
    <property type="entry name" value="PBS_linker_sf"/>
</dbReference>
<dbReference type="Proteomes" id="UP000681075">
    <property type="component" value="Unassembled WGS sequence"/>
</dbReference>
<dbReference type="EMBL" id="BOPV01000001">
    <property type="protein sequence ID" value="GIL39860.1"/>
    <property type="molecule type" value="Genomic_DNA"/>
</dbReference>
<dbReference type="Pfam" id="PF00353">
    <property type="entry name" value="HemolysinCabind"/>
    <property type="match status" value="1"/>
</dbReference>
<gene>
    <name evidence="2" type="ORF">TMPK1_20970</name>
</gene>
<dbReference type="InterPro" id="IPR001343">
    <property type="entry name" value="Hemolysn_Ca-bd"/>
</dbReference>
<dbReference type="Gene3D" id="1.10.3130.20">
    <property type="entry name" value="Phycobilisome linker domain"/>
    <property type="match status" value="1"/>
</dbReference>
<name>A0A8S8XFL8_9PROT</name>
<dbReference type="RefSeq" id="WP_420242979.1">
    <property type="nucleotide sequence ID" value="NZ_BOPV01000001.1"/>
</dbReference>
<evidence type="ECO:0000313" key="2">
    <source>
        <dbReference type="EMBL" id="GIL39860.1"/>
    </source>
</evidence>
<evidence type="ECO:0000313" key="3">
    <source>
        <dbReference type="Proteomes" id="UP000681075"/>
    </source>
</evidence>
<feature type="domain" description="DUF4214" evidence="1">
    <location>
        <begin position="464"/>
        <end position="534"/>
    </location>
</feature>
<reference evidence="2" key="1">
    <citation type="submission" date="2021-02" db="EMBL/GenBank/DDBJ databases">
        <title>Genome sequence of Rhodospirillales sp. strain TMPK1 isolated from soil.</title>
        <authorList>
            <person name="Nakai R."/>
            <person name="Kusada H."/>
            <person name="Tamaki H."/>
        </authorList>
    </citation>
    <scope>NUCLEOTIDE SEQUENCE</scope>
    <source>
        <strain evidence="2">TMPK1</strain>
    </source>
</reference>
<dbReference type="InterPro" id="IPR011049">
    <property type="entry name" value="Serralysin-like_metalloprot_C"/>
</dbReference>
<comment type="caution">
    <text evidence="2">The sequence shown here is derived from an EMBL/GenBank/DDBJ whole genome shotgun (WGS) entry which is preliminary data.</text>
</comment>
<dbReference type="AlphaFoldDB" id="A0A8S8XFL8"/>
<evidence type="ECO:0000259" key="1">
    <source>
        <dbReference type="Pfam" id="PF13946"/>
    </source>
</evidence>
<dbReference type="Gene3D" id="2.150.10.10">
    <property type="entry name" value="Serralysin-like metalloprotease, C-terminal"/>
    <property type="match status" value="1"/>
</dbReference>
<dbReference type="GO" id="GO:0005509">
    <property type="term" value="F:calcium ion binding"/>
    <property type="evidence" value="ECO:0007669"/>
    <property type="project" value="InterPro"/>
</dbReference>
<protein>
    <recommendedName>
        <fullName evidence="1">DUF4214 domain-containing protein</fullName>
    </recommendedName>
</protein>
<sequence length="547" mass="56607">MQLIDLVTPDAANGTVALAGLSGHALLAAARPAWAPTPASDITKAGFAYTVTMNDPTGALSDLAPLMIANMQAALAQLAKVIGGKGSLEVEIRVDNTPTGRFGGGVGSIVNLTKDGTRQITETSAAHELRTGEDVTPGAPDVIIFVANNDYIRKTIWLDPTPTLRDEAVPTNRNDGVTLFMHEILHSFGITGYTPTTSPFTLGTTATVWDAYLANNNGALTFTGPSAVAAWGGAVPVTTNSDSQNSFHLGLTPFAQATAMAGTTGVDGLLYDNMNGTAAFFGERYDLSALDLAIMEDLGLRVFAPAGMPIVNLSDARNIGTAAADTINGSVWDEFLSGLGGNDTINGGGGDDFIVGGAGNDTIDGGTGTNRAIYSDSRTNYTVGAQANGTIVVDGGTKGADGKDTLTNIKVLQFSDQTMFRLTGDEATVARLYSAAFARAPDVDGLLFQIQNGLGGGLSLQQLAANFISSAEFVAKYGANVSNTAYVTALYTNVLGRIPDPAGFDFQLNALNTGVVNRTTLLLNFADAPENKAKVIGTWMVGDVAIG</sequence>
<dbReference type="PROSITE" id="PS00330">
    <property type="entry name" value="HEMOLYSIN_CALCIUM"/>
    <property type="match status" value="1"/>
</dbReference>
<accession>A0A8S8XFL8</accession>
<dbReference type="PRINTS" id="PR00313">
    <property type="entry name" value="CABNDNGRPT"/>
</dbReference>
<dbReference type="Pfam" id="PF13946">
    <property type="entry name" value="DUF4214"/>
    <property type="match status" value="1"/>
</dbReference>
<proteinExistence type="predicted"/>
<dbReference type="InterPro" id="IPR025282">
    <property type="entry name" value="DUF4214"/>
</dbReference>
<keyword evidence="3" id="KW-1185">Reference proteome</keyword>
<organism evidence="2 3">
    <name type="scientific">Roseiterribacter gracilis</name>
    <dbReference type="NCBI Taxonomy" id="2812848"/>
    <lineage>
        <taxon>Bacteria</taxon>
        <taxon>Pseudomonadati</taxon>
        <taxon>Pseudomonadota</taxon>
        <taxon>Alphaproteobacteria</taxon>
        <taxon>Rhodospirillales</taxon>
        <taxon>Roseiterribacteraceae</taxon>
        <taxon>Roseiterribacter</taxon>
    </lineage>
</organism>
<dbReference type="InterPro" id="IPR018511">
    <property type="entry name" value="Hemolysin-typ_Ca-bd_CS"/>
</dbReference>
<dbReference type="SUPFAM" id="SSF51120">
    <property type="entry name" value="beta-Roll"/>
    <property type="match status" value="1"/>
</dbReference>